<keyword evidence="3 7" id="KW-0813">Transport</keyword>
<accession>A0ABD0XD71</accession>
<keyword evidence="6 7" id="KW-0472">Membrane</keyword>
<dbReference type="InterPro" id="IPR000272">
    <property type="entry name" value="Ion-transport_regulator_FXYD"/>
</dbReference>
<protein>
    <recommendedName>
        <fullName evidence="7">FXYD domain-containing ion transport regulator</fullName>
    </recommendedName>
</protein>
<name>A0ABD0XD71_UMBPY</name>
<evidence type="ECO:0000256" key="1">
    <source>
        <dbReference type="ARBA" id="ARBA00004167"/>
    </source>
</evidence>
<dbReference type="AlphaFoldDB" id="A0ABD0XD71"/>
<dbReference type="GO" id="GO:0006811">
    <property type="term" value="P:monoatomic ion transport"/>
    <property type="evidence" value="ECO:0007669"/>
    <property type="project" value="UniProtKB-KW"/>
</dbReference>
<comment type="similarity">
    <text evidence="2 7">Belongs to the FXYD family.</text>
</comment>
<comment type="caution">
    <text evidence="8">The sequence shown here is derived from an EMBL/GenBank/DDBJ whole genome shotgun (WGS) entry which is preliminary data.</text>
</comment>
<reference evidence="8 9" key="1">
    <citation type="submission" date="2024-06" db="EMBL/GenBank/DDBJ databases">
        <authorList>
            <person name="Pan Q."/>
            <person name="Wen M."/>
            <person name="Jouanno E."/>
            <person name="Zahm M."/>
            <person name="Klopp C."/>
            <person name="Cabau C."/>
            <person name="Louis A."/>
            <person name="Berthelot C."/>
            <person name="Parey E."/>
            <person name="Roest Crollius H."/>
            <person name="Montfort J."/>
            <person name="Robinson-Rechavi M."/>
            <person name="Bouchez O."/>
            <person name="Lampietro C."/>
            <person name="Lopez Roques C."/>
            <person name="Donnadieu C."/>
            <person name="Postlethwait J."/>
            <person name="Bobe J."/>
            <person name="Verreycken H."/>
            <person name="Guiguen Y."/>
        </authorList>
    </citation>
    <scope>NUCLEOTIDE SEQUENCE [LARGE SCALE GENOMIC DNA]</scope>
    <source>
        <strain evidence="8">Up_M1</strain>
        <tissue evidence="8">Testis</tissue>
    </source>
</reference>
<proteinExistence type="inferred from homology"/>
<keyword evidence="7" id="KW-1133">Transmembrane helix</keyword>
<evidence type="ECO:0000313" key="9">
    <source>
        <dbReference type="Proteomes" id="UP001557470"/>
    </source>
</evidence>
<evidence type="ECO:0000313" key="8">
    <source>
        <dbReference type="EMBL" id="KAL0984987.1"/>
    </source>
</evidence>
<dbReference type="Proteomes" id="UP001557470">
    <property type="component" value="Unassembled WGS sequence"/>
</dbReference>
<dbReference type="PANTHER" id="PTHR14132:SF14">
    <property type="entry name" value="FXYD DOMAIN-CONTAINING ION TRANSPORT REGULATOR 5"/>
    <property type="match status" value="1"/>
</dbReference>
<evidence type="ECO:0000256" key="3">
    <source>
        <dbReference type="ARBA" id="ARBA00022448"/>
    </source>
</evidence>
<dbReference type="EMBL" id="JAGEUA010000004">
    <property type="protein sequence ID" value="KAL0984987.1"/>
    <property type="molecule type" value="Genomic_DNA"/>
</dbReference>
<dbReference type="CDD" id="cd20329">
    <property type="entry name" value="FXYD11"/>
    <property type="match status" value="1"/>
</dbReference>
<keyword evidence="4 7" id="KW-0812">Transmembrane</keyword>
<feature type="transmembrane region" description="Helical" evidence="7">
    <location>
        <begin position="72"/>
        <end position="90"/>
    </location>
</feature>
<comment type="subcellular location">
    <subcellularLocation>
        <location evidence="1">Membrane</location>
        <topology evidence="1">Single-pass membrane protein</topology>
    </subcellularLocation>
</comment>
<evidence type="ECO:0000256" key="7">
    <source>
        <dbReference type="RuleBase" id="RU364131"/>
    </source>
</evidence>
<evidence type="ECO:0000256" key="5">
    <source>
        <dbReference type="ARBA" id="ARBA00023065"/>
    </source>
</evidence>
<evidence type="ECO:0000256" key="4">
    <source>
        <dbReference type="ARBA" id="ARBA00022692"/>
    </source>
</evidence>
<dbReference type="GO" id="GO:0016020">
    <property type="term" value="C:membrane"/>
    <property type="evidence" value="ECO:0007669"/>
    <property type="project" value="UniProtKB-SubCell"/>
</dbReference>
<feature type="transmembrane region" description="Helical" evidence="7">
    <location>
        <begin position="21"/>
        <end position="52"/>
    </location>
</feature>
<dbReference type="Gene3D" id="1.20.5.780">
    <property type="entry name" value="Single helix bin"/>
    <property type="match status" value="1"/>
</dbReference>
<comment type="caution">
    <text evidence="7">Lacks conserved residue(s) required for the propagation of feature annotation.</text>
</comment>
<organism evidence="8 9">
    <name type="scientific">Umbra pygmaea</name>
    <name type="common">Eastern mudminnow</name>
    <dbReference type="NCBI Taxonomy" id="75934"/>
    <lineage>
        <taxon>Eukaryota</taxon>
        <taxon>Metazoa</taxon>
        <taxon>Chordata</taxon>
        <taxon>Craniata</taxon>
        <taxon>Vertebrata</taxon>
        <taxon>Euteleostomi</taxon>
        <taxon>Actinopterygii</taxon>
        <taxon>Neopterygii</taxon>
        <taxon>Teleostei</taxon>
        <taxon>Protacanthopterygii</taxon>
        <taxon>Esociformes</taxon>
        <taxon>Umbridae</taxon>
        <taxon>Umbra</taxon>
    </lineage>
</organism>
<dbReference type="PANTHER" id="PTHR14132">
    <property type="entry name" value="SODIUM/POTASSIUM-TRANSPORTING ATPASE SUBUNIT GAMMA"/>
    <property type="match status" value="1"/>
</dbReference>
<keyword evidence="5 7" id="KW-0406">Ion transport</keyword>
<evidence type="ECO:0000256" key="6">
    <source>
        <dbReference type="ARBA" id="ARBA00023136"/>
    </source>
</evidence>
<sequence>MKPRWDEMEIYRNTSANQRTSLYLSLTHALVLSWTVFTMAQFSALVFLAVLFAFFAESEANPFVYNYEKLRIGGVIIACLLVVGGLAVLFQKKCTRKTKKSEDNTSEI</sequence>
<dbReference type="Pfam" id="PF02038">
    <property type="entry name" value="ATP1G1_PLM_MAT8"/>
    <property type="match status" value="1"/>
</dbReference>
<keyword evidence="9" id="KW-1185">Reference proteome</keyword>
<gene>
    <name evidence="8" type="ORF">UPYG_G00151490</name>
</gene>
<evidence type="ECO:0000256" key="2">
    <source>
        <dbReference type="ARBA" id="ARBA00005948"/>
    </source>
</evidence>